<comment type="caution">
    <text evidence="2">The sequence shown here is derived from an EMBL/GenBank/DDBJ whole genome shotgun (WGS) entry which is preliminary data.</text>
</comment>
<organism evidence="2 3">
    <name type="scientific">Nocardia mexicana</name>
    <dbReference type="NCBI Taxonomy" id="279262"/>
    <lineage>
        <taxon>Bacteria</taxon>
        <taxon>Bacillati</taxon>
        <taxon>Actinomycetota</taxon>
        <taxon>Actinomycetes</taxon>
        <taxon>Mycobacteriales</taxon>
        <taxon>Nocardiaceae</taxon>
        <taxon>Nocardia</taxon>
    </lineage>
</organism>
<dbReference type="Proteomes" id="UP000255355">
    <property type="component" value="Unassembled WGS sequence"/>
</dbReference>
<name>A0A370GS76_9NOCA</name>
<dbReference type="InterPro" id="IPR036170">
    <property type="entry name" value="YezG-like_sf"/>
</dbReference>
<sequence>MNDPQQNKPEDGEEAPDLTFRMAPEDSAEVSEAGPDQGAPDEPASPDPGEPTPEAPEAEKSVEAQATELTHTVARELAVAGPEGWRRLRAVFSITVAGGVMYVQYFDEADRAIRADPSDEVVELVRLQREVSAQLGDGPWWRLVLQLEATGQLEADYDYGDDPFPDDELLIPEAYRADLEAYPRNRLPVWLAAYIGHDNRQWRSPQQAAQQARADREAGVAAVPSADDFPVLPVLWARWATVAAAFVAVGSEWGPRVLPALGVFEGSSRSGSTLYVLPGGRAVLSGGVWSSPELDSAYNSGAPLPALYAGAPEWVANQVLNPRAARGMLSFCYWWERGSWYRGASPTSDRISAAVPGMWTADTVIDVVCGVLSAEPSEELRSTAANLVAAAEAGVVTRNTLTALFTDPSDDIDGALYQLSLAGLVTTVPEPISEERAITRVREHILSLDIDTSRYPVDQLVAERLSVGWMVFVPTQPGEIAVGRAIFYIADDGVIEQSSSSVAPSIYTEGFEQRFHQRQTTAAADFPIR</sequence>
<reference evidence="2 3" key="1">
    <citation type="submission" date="2018-07" db="EMBL/GenBank/DDBJ databases">
        <title>Genomic Encyclopedia of Type Strains, Phase IV (KMG-IV): sequencing the most valuable type-strain genomes for metagenomic binning, comparative biology and taxonomic classification.</title>
        <authorList>
            <person name="Goeker M."/>
        </authorList>
    </citation>
    <scope>NUCLEOTIDE SEQUENCE [LARGE SCALE GENOMIC DNA]</scope>
    <source>
        <strain evidence="2 3">DSM 44952</strain>
    </source>
</reference>
<gene>
    <name evidence="2" type="ORF">DFR68_11217</name>
</gene>
<dbReference type="SUPFAM" id="SSF160424">
    <property type="entry name" value="BH3703-like"/>
    <property type="match status" value="1"/>
</dbReference>
<feature type="compositionally biased region" description="Pro residues" evidence="1">
    <location>
        <begin position="43"/>
        <end position="54"/>
    </location>
</feature>
<dbReference type="AlphaFoldDB" id="A0A370GS76"/>
<dbReference type="OrthoDB" id="4505613at2"/>
<accession>A0A370GS76</accession>
<dbReference type="RefSeq" id="WP_068031154.1">
    <property type="nucleotide sequence ID" value="NZ_QQAZ01000012.1"/>
</dbReference>
<dbReference type="EMBL" id="QQAZ01000012">
    <property type="protein sequence ID" value="RDI46116.1"/>
    <property type="molecule type" value="Genomic_DNA"/>
</dbReference>
<proteinExistence type="predicted"/>
<dbReference type="STRING" id="1210089.GCA_001613165_07415"/>
<evidence type="ECO:0000313" key="3">
    <source>
        <dbReference type="Proteomes" id="UP000255355"/>
    </source>
</evidence>
<evidence type="ECO:0000313" key="2">
    <source>
        <dbReference type="EMBL" id="RDI46116.1"/>
    </source>
</evidence>
<keyword evidence="3" id="KW-1185">Reference proteome</keyword>
<evidence type="ECO:0000256" key="1">
    <source>
        <dbReference type="SAM" id="MobiDB-lite"/>
    </source>
</evidence>
<feature type="region of interest" description="Disordered" evidence="1">
    <location>
        <begin position="1"/>
        <end position="64"/>
    </location>
</feature>
<protein>
    <submittedName>
        <fullName evidence="2">Uncharacterized protein</fullName>
    </submittedName>
</protein>